<dbReference type="Pfam" id="PF00430">
    <property type="entry name" value="ATP-synt_B"/>
    <property type="match status" value="1"/>
</dbReference>
<evidence type="ECO:0000256" key="12">
    <source>
        <dbReference type="ARBA" id="ARBA00037847"/>
    </source>
</evidence>
<dbReference type="GO" id="GO:0005886">
    <property type="term" value="C:plasma membrane"/>
    <property type="evidence" value="ECO:0007669"/>
    <property type="project" value="UniProtKB-SubCell"/>
</dbReference>
<keyword evidence="16" id="KW-1185">Reference proteome</keyword>
<comment type="similarity">
    <text evidence="1 13 14">Belongs to the ATPase B chain family.</text>
</comment>
<keyword evidence="5 13" id="KW-0375">Hydrogen ion transport</keyword>
<evidence type="ECO:0000256" key="2">
    <source>
        <dbReference type="ARBA" id="ARBA00022448"/>
    </source>
</evidence>
<keyword evidence="6 13" id="KW-1133">Transmembrane helix</keyword>
<keyword evidence="4 13" id="KW-0812">Transmembrane</keyword>
<evidence type="ECO:0000256" key="4">
    <source>
        <dbReference type="ARBA" id="ARBA00022692"/>
    </source>
</evidence>
<accession>A0AAN0RGC7</accession>
<evidence type="ECO:0000256" key="1">
    <source>
        <dbReference type="ARBA" id="ARBA00005513"/>
    </source>
</evidence>
<dbReference type="Proteomes" id="UP000028680">
    <property type="component" value="Chromosome"/>
</dbReference>
<dbReference type="KEGG" id="ptp:RCA23_c00980"/>
<reference evidence="15 16" key="1">
    <citation type="journal article" date="2014" name="ISME J.">
        <title>Adaptation of an abundant Roseobacter RCA organism to pelagic systems revealed by genomic and transcriptomic analyses.</title>
        <authorList>
            <person name="Voget S."/>
            <person name="Wemheuer B."/>
            <person name="Brinkhoff T."/>
            <person name="Vollmers J."/>
            <person name="Dietrich S."/>
            <person name="Giebel H.A."/>
            <person name="Beardsley C."/>
            <person name="Sardemann C."/>
            <person name="Bakenhus I."/>
            <person name="Billerbeck S."/>
            <person name="Daniel R."/>
            <person name="Simon M."/>
        </authorList>
    </citation>
    <scope>NUCLEOTIDE SEQUENCE [LARGE SCALE GENOMIC DNA]</scope>
    <source>
        <strain evidence="15 16">RCA23</strain>
    </source>
</reference>
<name>A0AAN0RGC7_9RHOB</name>
<sequence>MATQTTDAGQAVAGAAKAGMPQLDFSTFSNQIFWLVITLVVIYFVLSRIALPRIGGALADRAGTITNDLAEAEDLKSRALEAEQAYEKALADARADAQNINVAMRAEIQGQLDEELAKADAEISARTEEAAAALAEIRSSAKANVKTVAKATAKEIVAAMGGKADAKTVTAAVTERMKG</sequence>
<evidence type="ECO:0000256" key="13">
    <source>
        <dbReference type="HAMAP-Rule" id="MF_01398"/>
    </source>
</evidence>
<dbReference type="NCBIfam" id="NF009988">
    <property type="entry name" value="PRK13454.1"/>
    <property type="match status" value="1"/>
</dbReference>
<evidence type="ECO:0000256" key="9">
    <source>
        <dbReference type="ARBA" id="ARBA00023310"/>
    </source>
</evidence>
<keyword evidence="8 13" id="KW-0472">Membrane</keyword>
<keyword evidence="9 13" id="KW-0066">ATP synthesis</keyword>
<evidence type="ECO:0000256" key="14">
    <source>
        <dbReference type="RuleBase" id="RU003848"/>
    </source>
</evidence>
<dbReference type="PANTHER" id="PTHR33445:SF1">
    <property type="entry name" value="ATP SYNTHASE SUBUNIT B"/>
    <property type="match status" value="1"/>
</dbReference>
<dbReference type="CDD" id="cd06503">
    <property type="entry name" value="ATP-synt_Fo_b"/>
    <property type="match status" value="1"/>
</dbReference>
<keyword evidence="13" id="KW-1003">Cell membrane</keyword>
<dbReference type="GO" id="GO:0046961">
    <property type="term" value="F:proton-transporting ATPase activity, rotational mechanism"/>
    <property type="evidence" value="ECO:0007669"/>
    <property type="project" value="TreeGrafter"/>
</dbReference>
<evidence type="ECO:0000256" key="6">
    <source>
        <dbReference type="ARBA" id="ARBA00022989"/>
    </source>
</evidence>
<dbReference type="EMBL" id="CP003984">
    <property type="protein sequence ID" value="AII85667.1"/>
    <property type="molecule type" value="Genomic_DNA"/>
</dbReference>
<dbReference type="GO" id="GO:0012505">
    <property type="term" value="C:endomembrane system"/>
    <property type="evidence" value="ECO:0007669"/>
    <property type="project" value="UniProtKB-SubCell"/>
</dbReference>
<evidence type="ECO:0000256" key="7">
    <source>
        <dbReference type="ARBA" id="ARBA00023065"/>
    </source>
</evidence>
<dbReference type="HAMAP" id="MF_01398">
    <property type="entry name" value="ATP_synth_b_bprime"/>
    <property type="match status" value="1"/>
</dbReference>
<comment type="subunit">
    <text evidence="13">F-type ATPases have 2 components, F(1) - the catalytic core - and F(0) - the membrane proton channel. F(1) has five subunits: alpha(3), beta(3), gamma(1), delta(1), epsilon(1). F(0) has three main subunits: a(1), b(2) and c(10-14). The alpha and beta chains form an alternating ring which encloses part of the gamma chain. F(1) is attached to F(0) by a central stalk formed by the gamma and epsilon chains, while a peripheral stalk is formed by the delta and b chains.</text>
</comment>
<keyword evidence="7 13" id="KW-0406">Ion transport</keyword>
<dbReference type="PANTHER" id="PTHR33445">
    <property type="entry name" value="ATP SYNTHASE SUBUNIT B', CHLOROPLASTIC"/>
    <property type="match status" value="1"/>
</dbReference>
<dbReference type="GO" id="GO:0045259">
    <property type="term" value="C:proton-transporting ATP synthase complex"/>
    <property type="evidence" value="ECO:0007669"/>
    <property type="project" value="UniProtKB-KW"/>
</dbReference>
<evidence type="ECO:0000256" key="10">
    <source>
        <dbReference type="ARBA" id="ARBA00025198"/>
    </source>
</evidence>
<evidence type="ECO:0000256" key="5">
    <source>
        <dbReference type="ARBA" id="ARBA00022781"/>
    </source>
</evidence>
<dbReference type="InterPro" id="IPR050059">
    <property type="entry name" value="ATP_synthase_B_chain"/>
</dbReference>
<keyword evidence="3 13" id="KW-0138">CF(0)</keyword>
<evidence type="ECO:0000256" key="8">
    <source>
        <dbReference type="ARBA" id="ARBA00023136"/>
    </source>
</evidence>
<dbReference type="GO" id="GO:0046933">
    <property type="term" value="F:proton-transporting ATP synthase activity, rotational mechanism"/>
    <property type="evidence" value="ECO:0007669"/>
    <property type="project" value="UniProtKB-UniRule"/>
</dbReference>
<keyword evidence="2 13" id="KW-0813">Transport</keyword>
<dbReference type="RefSeq" id="WP_044048534.1">
    <property type="nucleotide sequence ID" value="NZ_CP003984.1"/>
</dbReference>
<comment type="subcellular location">
    <subcellularLocation>
        <location evidence="13">Cell membrane</location>
        <topology evidence="13">Single-pass membrane protein</topology>
    </subcellularLocation>
    <subcellularLocation>
        <location evidence="12">Endomembrane system</location>
        <topology evidence="12">Single-pass membrane protein</topology>
    </subcellularLocation>
</comment>
<protein>
    <recommendedName>
        <fullName evidence="13">ATP synthase subunit b</fullName>
    </recommendedName>
    <alternativeName>
        <fullName evidence="13">ATP synthase F(0) sector subunit b</fullName>
    </alternativeName>
    <alternativeName>
        <fullName evidence="13">ATPase subunit I</fullName>
    </alternativeName>
    <alternativeName>
        <fullName evidence="13">F-type ATPase subunit b</fullName>
        <shortName evidence="13">F-ATPase subunit b</shortName>
    </alternativeName>
</protein>
<evidence type="ECO:0000313" key="15">
    <source>
        <dbReference type="EMBL" id="AII85667.1"/>
    </source>
</evidence>
<dbReference type="AlphaFoldDB" id="A0AAN0RGC7"/>
<comment type="function">
    <text evidence="11">Component of the F(0) channel, it forms part of the peripheral stalk, linking F(1) to F(0). The b'-subunit is a diverged and duplicated form of b found in plants and photosynthetic bacteria.</text>
</comment>
<dbReference type="InterPro" id="IPR002146">
    <property type="entry name" value="ATP_synth_b/b'su_bac/chlpt"/>
</dbReference>
<evidence type="ECO:0000256" key="11">
    <source>
        <dbReference type="ARBA" id="ARBA00025614"/>
    </source>
</evidence>
<organism evidence="15 16">
    <name type="scientific">Planktomarina temperata RCA23</name>
    <dbReference type="NCBI Taxonomy" id="666509"/>
    <lineage>
        <taxon>Bacteria</taxon>
        <taxon>Pseudomonadati</taxon>
        <taxon>Pseudomonadota</taxon>
        <taxon>Alphaproteobacteria</taxon>
        <taxon>Rhodobacterales</taxon>
        <taxon>Paracoccaceae</taxon>
        <taxon>Planktomarina</taxon>
    </lineage>
</organism>
<feature type="transmembrane region" description="Helical" evidence="13">
    <location>
        <begin position="32"/>
        <end position="51"/>
    </location>
</feature>
<evidence type="ECO:0000256" key="3">
    <source>
        <dbReference type="ARBA" id="ARBA00022547"/>
    </source>
</evidence>
<evidence type="ECO:0000313" key="16">
    <source>
        <dbReference type="Proteomes" id="UP000028680"/>
    </source>
</evidence>
<gene>
    <name evidence="15" type="primary">atpX</name>
    <name evidence="13" type="synonym">atpF</name>
    <name evidence="15" type="ORF">RCA23_c00980</name>
</gene>
<proteinExistence type="inferred from homology"/>
<comment type="function">
    <text evidence="10 13">F(1)F(0) ATP synthase produces ATP from ADP in the presence of a proton or sodium gradient. F-type ATPases consist of two structural domains, F(1) containing the extramembraneous catalytic core and F(0) containing the membrane proton channel, linked together by a central stalk and a peripheral stalk. During catalysis, ATP synthesis in the catalytic domain of F(1) is coupled via a rotary mechanism of the central stalk subunits to proton translocation.</text>
</comment>